<evidence type="ECO:0000259" key="17">
    <source>
        <dbReference type="Pfam" id="PF00501"/>
    </source>
</evidence>
<dbReference type="Gene3D" id="3.40.50.720">
    <property type="entry name" value="NAD(P)-binding Rossmann-like Domain"/>
    <property type="match status" value="1"/>
</dbReference>
<comment type="function">
    <text evidence="2">E1-like enzyme which activates UFM1.</text>
</comment>
<keyword evidence="11" id="KW-0479">Metal-binding</keyword>
<keyword evidence="13" id="KW-0460">Magnesium</keyword>
<evidence type="ECO:0000256" key="15">
    <source>
        <dbReference type="SAM" id="Coils"/>
    </source>
</evidence>
<dbReference type="CDD" id="cd05402">
    <property type="entry name" value="NT_PAP_TUTase"/>
    <property type="match status" value="1"/>
</dbReference>
<evidence type="ECO:0000313" key="26">
    <source>
        <dbReference type="Proteomes" id="UP000677054"/>
    </source>
</evidence>
<dbReference type="InterPro" id="IPR006594">
    <property type="entry name" value="LisH"/>
</dbReference>
<dbReference type="Pfam" id="PF23138">
    <property type="entry name" value="CTLH_Armc9"/>
    <property type="match status" value="1"/>
</dbReference>
<reference evidence="25" key="1">
    <citation type="submission" date="2020-11" db="EMBL/GenBank/DDBJ databases">
        <authorList>
            <person name="Tran Van P."/>
        </authorList>
    </citation>
    <scope>NUCLEOTIDE SEQUENCE</scope>
</reference>
<dbReference type="InterPro" id="IPR049092">
    <property type="entry name" value="MIOS_a-sol"/>
</dbReference>
<dbReference type="PROSITE" id="PS50082">
    <property type="entry name" value="WD_REPEATS_2"/>
    <property type="match status" value="2"/>
</dbReference>
<dbReference type="PROSITE" id="PS00065">
    <property type="entry name" value="D_2_HYDROXYACID_DH_1"/>
    <property type="match status" value="1"/>
</dbReference>
<dbReference type="Pfam" id="PF13193">
    <property type="entry name" value="AMP-binding_C"/>
    <property type="match status" value="1"/>
</dbReference>
<sequence length="3008" mass="336712">MLEDRQSLQPRRVPHIFFLVKCKMTHVQHVEELIREYLVFRGYSSALKAFDAELKNEKDRGLRVDRIVDQIMTSINLYDLQSFKDTWSHLEMKLFSRLEHSSVPAVKKLENALLKRYVMNVIQNGKQDKLIEFFEKMGPELQGQTEWKDWFVLPFVKNPEDNPAFAVYFTRQWQDTLTISLHNFLAIAFQAMPLPRLCSYEDEASRMNALVKENEALTARLKDASVQLASPELPPRGEIMDDFSAIAKENSSGEGQGKLLKNFIKNISTNISGTAVSEVPVPKRGQVPNNAWRHSPISEPVEHKSRESSGRDSYSREIPREKHPPVKRLSQSVPPQKLLENAPTSSSEVSQSPHSAERTPFLLLSQEEYRDHKSVICQCKFNATGSLVASSDVDGTLKVWTCTPLQTVAALVFKDAVTCLDWAPKRESLLLHGTRNGSFRVYDTKEKKCIYEMGPEQHPAFRDKRLMTIRVSPTENVAAIAVGPQSRPGPDGRLLIWDMRNSDFEVGLVSLLRQLSLDPTPTVVNSCAFNHNAQLLFAGSGDGRVRIFDLRQSECIASWVAHIGELFCMQIAHDETSLYTLGSDGKFQSWSLTQTSRKLWETALHEKATGPFMIQPTGQGGRLIQHHPYGSLFALDGDGKNVLTASSDGGVIYKICNSSQTLERILVLGGHKASVTTVDWSVAMNCGTCLTGGLDGKIRVSTLLTIVLSERTCAYPIASNSELSFVKTLAWFPSIHNNRNPLLAVGQVNGQVILTTVGSPSDDARNLVGRELNCGGISSQTAPTKGVFGVCMDPHNSHRLASYFDNQTYIWDLRNFERPVHIINECKPVNKLAWCPTRSGLLACIHKDGMVLRLYDIQQGLSDDLDPSVLERTLCPPLYSSSSMFMSFSWHPVDENRMLLLQSLDNLIDYIANERFTLSWSPLLDVGWTQGKKLLQFASPCDEVIDTICEDVSSVMRIRALQGYGLMTEDLSANGKLVPTGPLQQAWQWLESSRCLQNEAPTRLVMATGANYAHIGIRKRHRFHVTPVLPLIRHPGVSSILCGEAENHKVLQKSELVRLPWSGLELGPRTVLAHVYQTEHRTYALKLCGWGFDRDGSSLSFFLDRLESEGSYSRAAAIAIFHLKVRRAMQILQKGASMGNPMLTTVAMALSGFTDDRNTLWRETCIKLRAELGDPYLSTMFAFLTADGDNYDHVLNEKGIAVKDRIAFALIFLPDEQLVEFLAKLTETLMSSGDLNAFILTGLTPQGLDLLQRYLDLTGDVQSTCLIALHDSLTRDPRVPQWIDSYRYLLDSWGLWNERCLFDVHVVKLDQSLLPSPQVYVSCSFCGKGISSNASLGIPLSDSGMMRMVPSSHSLDKLKGPFCPSCWKPLPRCALCLVPMGTTLETPLLLGLSEKKNSAIAMWFTWCQSCRHGGHAMHMEQWFKKSIGAIINMGVQRLLRLVPTSHCRMYSSLLDSPLTFQVSSKYKCRTALVDRNGSYSYGVPLSLSHPSSLLEYFIRDSAASLIISSQDLLDKVECLQDIPKLPFDSLQFPKLLKSESEMKNTSIVVESPAIMIYTSGTTGPPKGALLSHENIMANIRALVEAWEWKESDVILHTLPLHHLHGIFNALLCPLHVGAKCKMLSHFDAQQVWEELLAGEVTLFMGVPTMYSKLIKFYQEHIASSREKRRVVRDACQKNIRLFVSGSAALPQPIFDIWEAITGHKILERYGMTEIGMALSNPLHGKRVPGSVGMPLAGVEVLMSTEQELLVKGPAVFQGYWDKPEATASAFTPDGWFKTGHLQVGQENPILLMEGDVTKVEEGRYFILGRSSVDIIKSGGYKISALDIERHLLSHNHILDCAVFGLPDELWGERVAALVVASDELLDEENLQSWLRDKLPGYAIPKEIQFVNEIPRNLMGKIPAHLREFSVQPRYVRGELNWDIKRKRFSFHKMAENTEVLGGKDLQSYADKRLGKSDDPWNARILASSLHLSLPAISLVFSRSHATYVENGCDIGPLRWNDDITVPSERGKDHWLHLPPRSLRASLHEEIEDFFEYMQLSPMERAMREWVVLRIKKTISCLWPEAHAEVFGSMKTGLMLPTSDIDIVVFGKWPTHPLHTMERALREHGIARPHSIKVLDTASVPIIKMIDSETDIKVDISFNKTNGVKFASFIGDFIVRYPVLPKLLIVLKEFMSERDLNEVFTGGIGSHALTLMTISFLQMKPRMDPVDKASDVNLGVLLMEFFEHYGRHFNWSKTGIKFQRDKSCYINIEEPTNLKDYESANAIDELEDGAKGRGMVVMHMTLKQDQRIETPSPPAYIEDPVTGGNTAKNSYRIKQVTQAFEYAFQVLQAAMKGLLAVLHSCNESSLLGRIIHVSDEVVEYRQWVSSHNGDECDMPNGQSGVKLTPHSLQSQGSLIETEGLHGCKDLVQDKVIANPPATTAIASAINSSPRQPLGSVVTHASPLVNALDSSPPCSVDRATQVPLACEPIPASHTHELSRQSGKVALWVKRSTPPSTAVIGGYDLRRSPFYIGRVKYQGYQIVGRLCPQQQCCFIVVDNKELALRCYEILAMYEWAKLSPAVRQAVWNSCDGSLDGLQSPSKDGQERLRVDSQSFDRVLPDLDTSLQWVQMSKDSPIPLPAVQGGCNAAGIDLHIGRVVFNGMVIPGQVNHSTRICSISLNGQVFHFDKDPIMEKLQQRINELQEELTRLKEEAKQDLIKSRRTKIETMSAEVVDSNPYSRLMALKRMGIVREYERIREYTVAVVGVGGVGSVTAEMLTRCGIGKLLLFDYDKVELANMNRLFFQPNQAGQSKVEAAAETLSFINPDVAFETYNYNITTMENFPHFVNCLRYLLGFGDVTDYVGYNALNDFFPSMTLKPNPQCDDNYCQKRQEEAATKRKPQTKDMMKESEHEEITHEDNTWGISVVEESGGREESLSAATGVEYAYAKPSPALQTQGETDGKYVLTLEMYELTFANFVFGTNEYGPGRYLFPCCHGSATLAPFPITPAPVDPPQRHHVDPLRDPDL</sequence>
<evidence type="ECO:0000259" key="23">
    <source>
        <dbReference type="Pfam" id="PF22600"/>
    </source>
</evidence>
<dbReference type="PANTHER" id="PTHR13083:SF3">
    <property type="entry name" value="WD REPEAT-CONTAINING PROTEIN 91"/>
    <property type="match status" value="1"/>
</dbReference>
<dbReference type="InterPro" id="IPR020845">
    <property type="entry name" value="AMP-binding_CS"/>
</dbReference>
<dbReference type="SMART" id="SM00320">
    <property type="entry name" value="WD40"/>
    <property type="match status" value="7"/>
</dbReference>
<evidence type="ECO:0000256" key="3">
    <source>
        <dbReference type="ARBA" id="ARBA00004220"/>
    </source>
</evidence>
<proteinExistence type="inferred from homology"/>
<dbReference type="InterPro" id="IPR036322">
    <property type="entry name" value="WD40_repeat_dom_sf"/>
</dbReference>
<feature type="domain" description="AMP-dependent synthetase/ligase" evidence="17">
    <location>
        <begin position="1483"/>
        <end position="1760"/>
    </location>
</feature>
<dbReference type="GO" id="GO:0045022">
    <property type="term" value="P:early endosome to late endosome transport"/>
    <property type="evidence" value="ECO:0007669"/>
    <property type="project" value="InterPro"/>
</dbReference>
<dbReference type="GO" id="GO:1990817">
    <property type="term" value="F:poly(A) RNA polymerase activity"/>
    <property type="evidence" value="ECO:0007669"/>
    <property type="project" value="UniProtKB-EC"/>
</dbReference>
<dbReference type="OrthoDB" id="193023at2759"/>
<dbReference type="PROSITE" id="PS50294">
    <property type="entry name" value="WD_REPEATS_REGION"/>
    <property type="match status" value="1"/>
</dbReference>
<dbReference type="SUPFAM" id="SSF81301">
    <property type="entry name" value="Nucleotidyltransferase"/>
    <property type="match status" value="1"/>
</dbReference>
<evidence type="ECO:0000259" key="24">
    <source>
        <dbReference type="Pfam" id="PF23138"/>
    </source>
</evidence>
<dbReference type="Pfam" id="PF21720">
    <property type="entry name" value="MIOS_WD40"/>
    <property type="match status" value="1"/>
</dbReference>
<keyword evidence="26" id="KW-1185">Reference proteome</keyword>
<feature type="repeat" description="WD" evidence="14">
    <location>
        <begin position="369"/>
        <end position="400"/>
    </location>
</feature>
<feature type="domain" description="PAP-associated" evidence="19">
    <location>
        <begin position="2216"/>
        <end position="2251"/>
    </location>
</feature>
<feature type="compositionally biased region" description="Polar residues" evidence="16">
    <location>
        <begin position="342"/>
        <end position="354"/>
    </location>
</feature>
<feature type="coiled-coil region" evidence="15">
    <location>
        <begin position="2674"/>
        <end position="2705"/>
    </location>
</feature>
<dbReference type="InterPro" id="IPR045851">
    <property type="entry name" value="AMP-bd_C_sf"/>
</dbReference>
<dbReference type="SUPFAM" id="SSF50978">
    <property type="entry name" value="WD40 repeat-like"/>
    <property type="match status" value="2"/>
</dbReference>
<evidence type="ECO:0000256" key="12">
    <source>
        <dbReference type="ARBA" id="ARBA00022753"/>
    </source>
</evidence>
<evidence type="ECO:0000259" key="18">
    <source>
        <dbReference type="Pfam" id="PF00899"/>
    </source>
</evidence>
<dbReference type="InterPro" id="IPR001680">
    <property type="entry name" value="WD40_rpt"/>
</dbReference>
<feature type="domain" description="AMP-binding enzyme C-terminal" evidence="20">
    <location>
        <begin position="1827"/>
        <end position="1900"/>
    </location>
</feature>
<dbReference type="Gene3D" id="1.10.1410.10">
    <property type="match status" value="1"/>
</dbReference>
<dbReference type="InterPro" id="IPR000594">
    <property type="entry name" value="ThiF_NAD_FAD-bd"/>
</dbReference>
<dbReference type="Pfam" id="PF11901">
    <property type="entry name" value="DM9"/>
    <property type="match status" value="2"/>
</dbReference>
<protein>
    <recommendedName>
        <fullName evidence="9">WD repeat-containing protein 91</fullName>
        <ecNumber evidence="8">2.7.7.19</ecNumber>
    </recommendedName>
</protein>
<feature type="domain" description="GATOR2 complex protein MIO zinc-ribbon like" evidence="21">
    <location>
        <begin position="1323"/>
        <end position="1425"/>
    </location>
</feature>
<evidence type="ECO:0000256" key="6">
    <source>
        <dbReference type="ARBA" id="ARBA00008593"/>
    </source>
</evidence>
<comment type="similarity">
    <text evidence="6">Belongs to the DNA polymerase type-B-like family.</text>
</comment>
<dbReference type="InterPro" id="IPR006616">
    <property type="entry name" value="DM9_repeat"/>
</dbReference>
<dbReference type="SMART" id="SM00696">
    <property type="entry name" value="DM9"/>
    <property type="match status" value="2"/>
</dbReference>
<dbReference type="SUPFAM" id="SSF56801">
    <property type="entry name" value="Acetyl-CoA synthetase-like"/>
    <property type="match status" value="1"/>
</dbReference>
<dbReference type="InterPro" id="IPR029752">
    <property type="entry name" value="D-isomer_DH_CS1"/>
</dbReference>
<evidence type="ECO:0000256" key="7">
    <source>
        <dbReference type="ARBA" id="ARBA00009713"/>
    </source>
</evidence>
<feature type="compositionally biased region" description="Basic and acidic residues" evidence="16">
    <location>
        <begin position="300"/>
        <end position="324"/>
    </location>
</feature>
<feature type="coiled-coil region" evidence="15">
    <location>
        <begin position="200"/>
        <end position="227"/>
    </location>
</feature>
<dbReference type="InterPro" id="IPR000873">
    <property type="entry name" value="AMP-dep_synth/lig_dom"/>
</dbReference>
<name>A0A7R8WY44_9CRUS</name>
<evidence type="ECO:0000256" key="1">
    <source>
        <dbReference type="ARBA" id="ARBA00001936"/>
    </source>
</evidence>
<dbReference type="PROSITE" id="PS00455">
    <property type="entry name" value="AMP_BINDING"/>
    <property type="match status" value="1"/>
</dbReference>
<feature type="domain" description="ARMC9 CTLH-like" evidence="24">
    <location>
        <begin position="69"/>
        <end position="190"/>
    </location>
</feature>
<feature type="compositionally biased region" description="Basic and acidic residues" evidence="16">
    <location>
        <begin position="2872"/>
        <end position="2901"/>
    </location>
</feature>
<dbReference type="InterPro" id="IPR031488">
    <property type="entry name" value="Zn_ribbon_mio"/>
</dbReference>
<feature type="domain" description="THIF-type NAD/FAD binding fold" evidence="18">
    <location>
        <begin position="2720"/>
        <end position="2824"/>
    </location>
</feature>
<evidence type="ECO:0000256" key="14">
    <source>
        <dbReference type="PROSITE-ProRule" id="PRU00221"/>
    </source>
</evidence>
<evidence type="ECO:0000256" key="4">
    <source>
        <dbReference type="ARBA" id="ARBA00004414"/>
    </source>
</evidence>
<dbReference type="GO" id="GO:0051898">
    <property type="term" value="P:negative regulation of phosphatidylinositol 3-kinase/protein kinase B signal transduction"/>
    <property type="evidence" value="ECO:0007669"/>
    <property type="project" value="InterPro"/>
</dbReference>
<dbReference type="PROSITE" id="PS50896">
    <property type="entry name" value="LISH"/>
    <property type="match status" value="1"/>
</dbReference>
<evidence type="ECO:0000256" key="5">
    <source>
        <dbReference type="ARBA" id="ARBA00006128"/>
    </source>
</evidence>
<organism evidence="25">
    <name type="scientific">Darwinula stevensoni</name>
    <dbReference type="NCBI Taxonomy" id="69355"/>
    <lineage>
        <taxon>Eukaryota</taxon>
        <taxon>Metazoa</taxon>
        <taxon>Ecdysozoa</taxon>
        <taxon>Arthropoda</taxon>
        <taxon>Crustacea</taxon>
        <taxon>Oligostraca</taxon>
        <taxon>Ostracoda</taxon>
        <taxon>Podocopa</taxon>
        <taxon>Podocopida</taxon>
        <taxon>Darwinulocopina</taxon>
        <taxon>Darwinuloidea</taxon>
        <taxon>Darwinulidae</taxon>
        <taxon>Darwinula</taxon>
    </lineage>
</organism>
<dbReference type="Proteomes" id="UP000677054">
    <property type="component" value="Unassembled WGS sequence"/>
</dbReference>
<keyword evidence="14" id="KW-0853">WD repeat</keyword>
<dbReference type="Gene3D" id="3.40.50.12780">
    <property type="entry name" value="N-terminal domain of ligase-like"/>
    <property type="match status" value="1"/>
</dbReference>
<dbReference type="Pfam" id="PF00899">
    <property type="entry name" value="ThiF"/>
    <property type="match status" value="1"/>
</dbReference>
<dbReference type="GO" id="GO:0046872">
    <property type="term" value="F:metal ion binding"/>
    <property type="evidence" value="ECO:0007669"/>
    <property type="project" value="UniProtKB-KW"/>
</dbReference>
<dbReference type="SUPFAM" id="SSF69572">
    <property type="entry name" value="Activating enzymes of the ubiquitin-like proteins"/>
    <property type="match status" value="1"/>
</dbReference>
<dbReference type="FunFam" id="3.30.460.10:FF:000006">
    <property type="entry name" value="non-canonical poly(A) RNA polymerase PAPD5"/>
    <property type="match status" value="1"/>
</dbReference>
<feature type="repeat" description="WD" evidence="14">
    <location>
        <begin position="517"/>
        <end position="558"/>
    </location>
</feature>
<keyword evidence="15" id="KW-0175">Coiled coil</keyword>
<dbReference type="InterPro" id="IPR002058">
    <property type="entry name" value="PAP_assoc"/>
</dbReference>
<evidence type="ECO:0000313" key="25">
    <source>
        <dbReference type="EMBL" id="CAD7240111.1"/>
    </source>
</evidence>
<dbReference type="InterPro" id="IPR056327">
    <property type="entry name" value="ARMC9_CTLH-like_dom"/>
</dbReference>
<dbReference type="GO" id="GO:0031902">
    <property type="term" value="C:late endosome membrane"/>
    <property type="evidence" value="ECO:0007669"/>
    <property type="project" value="UniProtKB-SubCell"/>
</dbReference>
<feature type="domain" description="Poly(A) RNA polymerase mitochondrial-like central palm" evidence="23">
    <location>
        <begin position="2026"/>
        <end position="2148"/>
    </location>
</feature>
<evidence type="ECO:0000256" key="2">
    <source>
        <dbReference type="ARBA" id="ARBA00003700"/>
    </source>
</evidence>
<evidence type="ECO:0000256" key="11">
    <source>
        <dbReference type="ARBA" id="ARBA00022723"/>
    </source>
</evidence>
<dbReference type="Gene3D" id="2.130.10.10">
    <property type="entry name" value="YVTN repeat-like/Quinoprotein amine dehydrogenase"/>
    <property type="match status" value="3"/>
</dbReference>
<accession>A0A7R8WY44</accession>
<dbReference type="InterPro" id="IPR035985">
    <property type="entry name" value="Ubiquitin-activating_enz"/>
</dbReference>
<dbReference type="Pfam" id="PF00400">
    <property type="entry name" value="WD40"/>
    <property type="match status" value="3"/>
</dbReference>
<feature type="region of interest" description="Disordered" evidence="16">
    <location>
        <begin position="2872"/>
        <end position="2904"/>
    </location>
</feature>
<dbReference type="SUPFAM" id="SSF81631">
    <property type="entry name" value="PAP/OAS1 substrate-binding domain"/>
    <property type="match status" value="1"/>
</dbReference>
<dbReference type="GO" id="GO:0141039">
    <property type="term" value="F:phosphatidylinositol 3-kinase inhibitor activity"/>
    <property type="evidence" value="ECO:0007669"/>
    <property type="project" value="InterPro"/>
</dbReference>
<dbReference type="Pfam" id="PF00501">
    <property type="entry name" value="AMP-binding"/>
    <property type="match status" value="1"/>
</dbReference>
<evidence type="ECO:0000256" key="16">
    <source>
        <dbReference type="SAM" id="MobiDB-lite"/>
    </source>
</evidence>
<dbReference type="GO" id="GO:0008641">
    <property type="term" value="F:ubiquitin-like modifier activating enzyme activity"/>
    <property type="evidence" value="ECO:0007669"/>
    <property type="project" value="InterPro"/>
</dbReference>
<dbReference type="CDD" id="cd16691">
    <property type="entry name" value="mRING-H2-C3H3C2_Mio"/>
    <property type="match status" value="1"/>
</dbReference>
<dbReference type="GO" id="GO:0031901">
    <property type="term" value="C:early endosome membrane"/>
    <property type="evidence" value="ECO:0007669"/>
    <property type="project" value="UniProtKB-SubCell"/>
</dbReference>
<dbReference type="InterPro" id="IPR025110">
    <property type="entry name" value="AMP-bd_C"/>
</dbReference>
<dbReference type="PANTHER" id="PTHR13083">
    <property type="entry name" value="WD REPEAT-CONTAINING PROTEIN 91"/>
    <property type="match status" value="1"/>
</dbReference>
<evidence type="ECO:0000256" key="13">
    <source>
        <dbReference type="ARBA" id="ARBA00022842"/>
    </source>
</evidence>
<keyword evidence="12" id="KW-0967">Endosome</keyword>
<evidence type="ECO:0000256" key="8">
    <source>
        <dbReference type="ARBA" id="ARBA00012388"/>
    </source>
</evidence>
<dbReference type="Pfam" id="PF17034">
    <property type="entry name" value="zinc_ribbon_16"/>
    <property type="match status" value="1"/>
</dbReference>
<evidence type="ECO:0000256" key="10">
    <source>
        <dbReference type="ARBA" id="ARBA00022679"/>
    </source>
</evidence>
<dbReference type="Gene3D" id="3.30.300.30">
    <property type="match status" value="1"/>
</dbReference>
<dbReference type="Gene3D" id="3.30.460.10">
    <property type="entry name" value="Beta Polymerase, domain 2"/>
    <property type="match status" value="1"/>
</dbReference>
<comment type="similarity">
    <text evidence="7">Belongs to the WD repeat mio family.</text>
</comment>
<feature type="domain" description="MIOS-like alpha-solenoid" evidence="22">
    <location>
        <begin position="956"/>
        <end position="1212"/>
    </location>
</feature>
<dbReference type="InterPro" id="IPR054708">
    <property type="entry name" value="MTPAP-like_central"/>
</dbReference>
<dbReference type="InterPro" id="IPR043519">
    <property type="entry name" value="NT_sf"/>
</dbReference>
<dbReference type="EMBL" id="LR899526">
    <property type="protein sequence ID" value="CAD7240111.1"/>
    <property type="molecule type" value="Genomic_DNA"/>
</dbReference>
<dbReference type="Pfam" id="PF22600">
    <property type="entry name" value="MTPAP-like_central"/>
    <property type="match status" value="1"/>
</dbReference>
<dbReference type="InterPro" id="IPR039724">
    <property type="entry name" value="WDR91"/>
</dbReference>
<comment type="cofactor">
    <cofactor evidence="1">
        <name>Mn(2+)</name>
        <dbReference type="ChEBI" id="CHEBI:29035"/>
    </cofactor>
</comment>
<dbReference type="CDD" id="cd05941">
    <property type="entry name" value="MCS"/>
    <property type="match status" value="1"/>
</dbReference>
<evidence type="ECO:0000256" key="9">
    <source>
        <dbReference type="ARBA" id="ARBA00021116"/>
    </source>
</evidence>
<dbReference type="Pfam" id="PF21719">
    <property type="entry name" value="MIOS_a-sol"/>
    <property type="match status" value="1"/>
</dbReference>
<dbReference type="Pfam" id="PF03828">
    <property type="entry name" value="PAP_assoc"/>
    <property type="match status" value="1"/>
</dbReference>
<feature type="compositionally biased region" description="Basic and acidic residues" evidence="16">
    <location>
        <begin position="2995"/>
        <end position="3008"/>
    </location>
</feature>
<evidence type="ECO:0000259" key="19">
    <source>
        <dbReference type="Pfam" id="PF03828"/>
    </source>
</evidence>
<dbReference type="InterPro" id="IPR042099">
    <property type="entry name" value="ANL_N_sf"/>
</dbReference>
<evidence type="ECO:0000259" key="21">
    <source>
        <dbReference type="Pfam" id="PF17034"/>
    </source>
</evidence>
<gene>
    <name evidence="25" type="ORF">DSTB1V02_LOCUS148</name>
</gene>
<evidence type="ECO:0000259" key="22">
    <source>
        <dbReference type="Pfam" id="PF21719"/>
    </source>
</evidence>
<feature type="region of interest" description="Disordered" evidence="16">
    <location>
        <begin position="2987"/>
        <end position="3008"/>
    </location>
</feature>
<comment type="subcellular location">
    <subcellularLocation>
        <location evidence="3">Early endosome membrane</location>
        <topology evidence="3">Peripheral membrane protein</topology>
    </subcellularLocation>
    <subcellularLocation>
        <location evidence="4">Late endosome membrane</location>
    </subcellularLocation>
</comment>
<dbReference type="InterPro" id="IPR015943">
    <property type="entry name" value="WD40/YVTN_repeat-like_dom_sf"/>
</dbReference>
<comment type="similarity">
    <text evidence="5">Belongs to the WD repeat WDR91 family.</text>
</comment>
<feature type="region of interest" description="Disordered" evidence="16">
    <location>
        <begin position="278"/>
        <end position="357"/>
    </location>
</feature>
<keyword evidence="10" id="KW-0808">Transferase</keyword>
<dbReference type="EC" id="2.7.7.19" evidence="8"/>
<evidence type="ECO:0000259" key="20">
    <source>
        <dbReference type="Pfam" id="PF13193"/>
    </source>
</evidence>
<dbReference type="EMBL" id="CAJPEV010000009">
    <property type="protein sequence ID" value="CAG0878625.1"/>
    <property type="molecule type" value="Genomic_DNA"/>
</dbReference>